<dbReference type="EnsemblPlants" id="OB12G12360.1">
    <property type="protein sequence ID" value="OB12G12360.1"/>
    <property type="gene ID" value="OB12G12360"/>
</dbReference>
<reference evidence="2" key="1">
    <citation type="journal article" date="2013" name="Nat. Commun.">
        <title>Whole-genome sequencing of Oryza brachyantha reveals mechanisms underlying Oryza genome evolution.</title>
        <authorList>
            <person name="Chen J."/>
            <person name="Huang Q."/>
            <person name="Gao D."/>
            <person name="Wang J."/>
            <person name="Lang Y."/>
            <person name="Liu T."/>
            <person name="Li B."/>
            <person name="Bai Z."/>
            <person name="Luis Goicoechea J."/>
            <person name="Liang C."/>
            <person name="Chen C."/>
            <person name="Zhang W."/>
            <person name="Sun S."/>
            <person name="Liao Y."/>
            <person name="Zhang X."/>
            <person name="Yang L."/>
            <person name="Song C."/>
            <person name="Wang M."/>
            <person name="Shi J."/>
            <person name="Liu G."/>
            <person name="Liu J."/>
            <person name="Zhou H."/>
            <person name="Zhou W."/>
            <person name="Yu Q."/>
            <person name="An N."/>
            <person name="Chen Y."/>
            <person name="Cai Q."/>
            <person name="Wang B."/>
            <person name="Liu B."/>
            <person name="Min J."/>
            <person name="Huang Y."/>
            <person name="Wu H."/>
            <person name="Li Z."/>
            <person name="Zhang Y."/>
            <person name="Yin Y."/>
            <person name="Song W."/>
            <person name="Jiang J."/>
            <person name="Jackson S.A."/>
            <person name="Wing R.A."/>
            <person name="Wang J."/>
            <person name="Chen M."/>
        </authorList>
    </citation>
    <scope>NUCLEOTIDE SEQUENCE [LARGE SCALE GENOMIC DNA]</scope>
    <source>
        <strain evidence="2">cv. IRGC 101232</strain>
    </source>
</reference>
<dbReference type="Gramene" id="OB12G12360.1">
    <property type="protein sequence ID" value="OB12G12360.1"/>
    <property type="gene ID" value="OB12G12360"/>
</dbReference>
<dbReference type="STRING" id="4533.J3NB78"/>
<evidence type="ECO:0000256" key="1">
    <source>
        <dbReference type="ARBA" id="ARBA00038362"/>
    </source>
</evidence>
<dbReference type="SUPFAM" id="SSF53254">
    <property type="entry name" value="Phosphoglycerate mutase-like"/>
    <property type="match status" value="1"/>
</dbReference>
<dbReference type="eggNOG" id="KOG0235">
    <property type="taxonomic scope" value="Eukaryota"/>
</dbReference>
<evidence type="ECO:0000313" key="3">
    <source>
        <dbReference type="Proteomes" id="UP000006038"/>
    </source>
</evidence>
<reference evidence="2" key="2">
    <citation type="submission" date="2013-04" db="UniProtKB">
        <authorList>
            <consortium name="EnsemblPlants"/>
        </authorList>
    </citation>
    <scope>IDENTIFICATION</scope>
</reference>
<name>J3NB78_ORYBR</name>
<dbReference type="OMA" id="TSWNASH"/>
<dbReference type="InterPro" id="IPR013078">
    <property type="entry name" value="His_Pase_superF_clade-1"/>
</dbReference>
<dbReference type="AlphaFoldDB" id="J3NB78"/>
<proteinExistence type="inferred from homology"/>
<dbReference type="InterPro" id="IPR050275">
    <property type="entry name" value="PGM_Phosphatase"/>
</dbReference>
<accession>J3NB78</accession>
<dbReference type="CDD" id="cd07067">
    <property type="entry name" value="HP_PGM_like"/>
    <property type="match status" value="1"/>
</dbReference>
<dbReference type="PANTHER" id="PTHR48100">
    <property type="entry name" value="BROAD-SPECIFICITY PHOSPHATASE YOR283W-RELATED"/>
    <property type="match status" value="1"/>
</dbReference>
<organism evidence="2">
    <name type="scientific">Oryza brachyantha</name>
    <name type="common">malo sina</name>
    <dbReference type="NCBI Taxonomy" id="4533"/>
    <lineage>
        <taxon>Eukaryota</taxon>
        <taxon>Viridiplantae</taxon>
        <taxon>Streptophyta</taxon>
        <taxon>Embryophyta</taxon>
        <taxon>Tracheophyta</taxon>
        <taxon>Spermatophyta</taxon>
        <taxon>Magnoliopsida</taxon>
        <taxon>Liliopsida</taxon>
        <taxon>Poales</taxon>
        <taxon>Poaceae</taxon>
        <taxon>BOP clade</taxon>
        <taxon>Oryzoideae</taxon>
        <taxon>Oryzeae</taxon>
        <taxon>Oryzinae</taxon>
        <taxon>Oryza</taxon>
    </lineage>
</organism>
<dbReference type="Pfam" id="PF00300">
    <property type="entry name" value="His_Phos_1"/>
    <property type="match status" value="1"/>
</dbReference>
<protein>
    <submittedName>
        <fullName evidence="2">Uncharacterized protein</fullName>
    </submittedName>
</protein>
<sequence length="143" mass="15931">MGYLQGLTWDDAVNKSPGVFKAFANFEIKNGVDFDDRNQELPGGGESLNQLSERCVSYRNKIAQDHIGERVIVVCHGAVILELRRHIDPPNSSIRRKIRNTSLTIFRISGVTGRWILERYGDIVHLDENGFLEDAFGGDGASA</sequence>
<dbReference type="Gene3D" id="3.40.50.1240">
    <property type="entry name" value="Phosphoglycerate mutase-like"/>
    <property type="match status" value="1"/>
</dbReference>
<dbReference type="GO" id="GO:0016791">
    <property type="term" value="F:phosphatase activity"/>
    <property type="evidence" value="ECO:0007669"/>
    <property type="project" value="TreeGrafter"/>
</dbReference>
<dbReference type="Proteomes" id="UP000006038">
    <property type="component" value="Chromosome 12"/>
</dbReference>
<dbReference type="GO" id="GO:0005829">
    <property type="term" value="C:cytosol"/>
    <property type="evidence" value="ECO:0007669"/>
    <property type="project" value="TreeGrafter"/>
</dbReference>
<evidence type="ECO:0000313" key="2">
    <source>
        <dbReference type="EnsemblPlants" id="OB12G12360.1"/>
    </source>
</evidence>
<dbReference type="PANTHER" id="PTHR48100:SF28">
    <property type="entry name" value="OS10G0344800 PROTEIN"/>
    <property type="match status" value="1"/>
</dbReference>
<keyword evidence="3" id="KW-1185">Reference proteome</keyword>
<comment type="similarity">
    <text evidence="1">Belongs to the phosphoglycerate mutase family.</text>
</comment>
<dbReference type="InterPro" id="IPR029033">
    <property type="entry name" value="His_PPase_superfam"/>
</dbReference>
<dbReference type="HOGENOM" id="CLU_1799271_0_0_1"/>